<comment type="caution">
    <text evidence="1">The sequence shown here is derived from an EMBL/GenBank/DDBJ whole genome shotgun (WGS) entry which is preliminary data.</text>
</comment>
<proteinExistence type="predicted"/>
<dbReference type="InterPro" id="IPR009899">
    <property type="entry name" value="ArdA"/>
</dbReference>
<evidence type="ECO:0000313" key="1">
    <source>
        <dbReference type="EMBL" id="KJH70251.1"/>
    </source>
</evidence>
<dbReference type="Gene3D" id="3.10.20.480">
    <property type="entry name" value="Antirestriction protein ArdA, domain 1"/>
    <property type="match status" value="1"/>
</dbReference>
<dbReference type="RefSeq" id="WP_045056273.1">
    <property type="nucleotide sequence ID" value="NZ_CAWMDP010000018.1"/>
</dbReference>
<reference evidence="1 2" key="1">
    <citation type="submission" date="2015-02" db="EMBL/GenBank/DDBJ databases">
        <title>Draft genome of a novel marine cyanobacterium (Chroococcales) isolated from South Atlantic Ocean.</title>
        <authorList>
            <person name="Rigonato J."/>
            <person name="Alvarenga D.O."/>
            <person name="Branco L.H."/>
            <person name="Varani A.M."/>
            <person name="Brandini F.P."/>
            <person name="Fiore M.F."/>
        </authorList>
    </citation>
    <scope>NUCLEOTIDE SEQUENCE [LARGE SCALE GENOMIC DNA]</scope>
    <source>
        <strain evidence="1 2">CENA595</strain>
    </source>
</reference>
<evidence type="ECO:0008006" key="3">
    <source>
        <dbReference type="Google" id="ProtNLM"/>
    </source>
</evidence>
<keyword evidence="2" id="KW-1185">Reference proteome</keyword>
<gene>
    <name evidence="1" type="ORF">UH38_19065</name>
</gene>
<organism evidence="1 2">
    <name type="scientific">Aliterella atlantica CENA595</name>
    <dbReference type="NCBI Taxonomy" id="1618023"/>
    <lineage>
        <taxon>Bacteria</taxon>
        <taxon>Bacillati</taxon>
        <taxon>Cyanobacteriota</taxon>
        <taxon>Cyanophyceae</taxon>
        <taxon>Chroococcidiopsidales</taxon>
        <taxon>Aliterellaceae</taxon>
        <taxon>Aliterella</taxon>
    </lineage>
</organism>
<name>A0A0D8ZSQ7_9CYAN</name>
<dbReference type="EMBL" id="JYON01000025">
    <property type="protein sequence ID" value="KJH70251.1"/>
    <property type="molecule type" value="Genomic_DNA"/>
</dbReference>
<dbReference type="Proteomes" id="UP000032452">
    <property type="component" value="Unassembled WGS sequence"/>
</dbReference>
<sequence length="175" mass="20179">MTKTATPRIYVACLASYNNGNLHGTWIDCDQDAEDINKEIKAMLSQSEEEDAEEFAIHDFDDWQGIQINEYEYIDKVAFLAALIIKHGKAFAAHYNHYGTEATEETFEISYQCESESEEAFIRDQWEESGQLKELEKLGISDHWIDWEAIARDLFINSYYSVNASNTSVYIFSCI</sequence>
<dbReference type="STRING" id="1618023.UH38_19065"/>
<dbReference type="OrthoDB" id="944647at2"/>
<dbReference type="PATRIC" id="fig|1618023.3.peg.1815"/>
<dbReference type="InterPro" id="IPR041895">
    <property type="entry name" value="ArdA_dom1"/>
</dbReference>
<accession>A0A0D8ZSQ7</accession>
<dbReference type="Pfam" id="PF07275">
    <property type="entry name" value="ArdA"/>
    <property type="match status" value="1"/>
</dbReference>
<dbReference type="AlphaFoldDB" id="A0A0D8ZSQ7"/>
<protein>
    <recommendedName>
        <fullName evidence="3">Antirestriction protein</fullName>
    </recommendedName>
</protein>
<evidence type="ECO:0000313" key="2">
    <source>
        <dbReference type="Proteomes" id="UP000032452"/>
    </source>
</evidence>